<evidence type="ECO:0000313" key="1">
    <source>
        <dbReference type="Proteomes" id="UP000036681"/>
    </source>
</evidence>
<accession>A0A0M3I8L2</accession>
<organism evidence="1 2">
    <name type="scientific">Ascaris lumbricoides</name>
    <name type="common">Giant roundworm</name>
    <dbReference type="NCBI Taxonomy" id="6252"/>
    <lineage>
        <taxon>Eukaryota</taxon>
        <taxon>Metazoa</taxon>
        <taxon>Ecdysozoa</taxon>
        <taxon>Nematoda</taxon>
        <taxon>Chromadorea</taxon>
        <taxon>Rhabditida</taxon>
        <taxon>Spirurina</taxon>
        <taxon>Ascaridomorpha</taxon>
        <taxon>Ascaridoidea</taxon>
        <taxon>Ascarididae</taxon>
        <taxon>Ascaris</taxon>
    </lineage>
</organism>
<name>A0A0M3I8L2_ASCLU</name>
<sequence>MSSEPERAMETLLSHIYNAIAEHRHSYLIGLIYDRILRLSGTSTLNRLQTEALLSLLHLPYKDIPDARNKMGNLFRDKALDRYLKSSQKYAEDDEAKIDELKILGTLNSLRRSAKCCVASLKLIREENLVSNVDFCFAHIKFHERKKKLLGTKLELCKMHS</sequence>
<evidence type="ECO:0000313" key="2">
    <source>
        <dbReference type="WBParaSite" id="ALUE_0001369901-mRNA-1"/>
    </source>
</evidence>
<dbReference type="AlphaFoldDB" id="A0A0M3I8L2"/>
<keyword evidence="1" id="KW-1185">Reference proteome</keyword>
<proteinExistence type="predicted"/>
<dbReference type="WBParaSite" id="ALUE_0001369901-mRNA-1">
    <property type="protein sequence ID" value="ALUE_0001369901-mRNA-1"/>
    <property type="gene ID" value="ALUE_0001369901"/>
</dbReference>
<protein>
    <submittedName>
        <fullName evidence="2">NOC3p domain-containing protein</fullName>
    </submittedName>
</protein>
<reference evidence="2" key="1">
    <citation type="submission" date="2017-02" db="UniProtKB">
        <authorList>
            <consortium name="WormBaseParasite"/>
        </authorList>
    </citation>
    <scope>IDENTIFICATION</scope>
</reference>
<dbReference type="Proteomes" id="UP000036681">
    <property type="component" value="Unplaced"/>
</dbReference>